<dbReference type="VEuPathDB" id="FungiDB:MGG_16153"/>
<reference evidence="1 2" key="1">
    <citation type="journal article" date="2005" name="Nature">
        <title>The genome sequence of the rice blast fungus Magnaporthe grisea.</title>
        <authorList>
            <person name="Dean R.A."/>
            <person name="Talbot N.J."/>
            <person name="Ebbole D.J."/>
            <person name="Farman M.L."/>
            <person name="Mitchell T.K."/>
            <person name="Orbach M.J."/>
            <person name="Thon M."/>
            <person name="Kulkarni R."/>
            <person name="Xu J.R."/>
            <person name="Pan H."/>
            <person name="Read N.D."/>
            <person name="Lee Y.H."/>
            <person name="Carbone I."/>
            <person name="Brown D."/>
            <person name="Oh Y.Y."/>
            <person name="Donofrio N."/>
            <person name="Jeong J.S."/>
            <person name="Soanes D.M."/>
            <person name="Djonovic S."/>
            <person name="Kolomiets E."/>
            <person name="Rehmeyer C."/>
            <person name="Li W."/>
            <person name="Harding M."/>
            <person name="Kim S."/>
            <person name="Lebrun M.H."/>
            <person name="Bohnert H."/>
            <person name="Coughlan S."/>
            <person name="Butler J."/>
            <person name="Calvo S."/>
            <person name="Ma L.J."/>
            <person name="Nicol R."/>
            <person name="Purcell S."/>
            <person name="Nusbaum C."/>
            <person name="Galagan J.E."/>
            <person name="Birren B.W."/>
        </authorList>
    </citation>
    <scope>NUCLEOTIDE SEQUENCE [LARGE SCALE GENOMIC DNA]</scope>
    <source>
        <strain evidence="2">70-15 / ATCC MYA-4617 / FGSC 8958</strain>
    </source>
</reference>
<dbReference type="Proteomes" id="UP000009058">
    <property type="component" value="Chromosome 1"/>
</dbReference>
<protein>
    <submittedName>
        <fullName evidence="1">Uncharacterized protein</fullName>
    </submittedName>
</protein>
<organism evidence="1 2">
    <name type="scientific">Pyricularia oryzae (strain 70-15 / ATCC MYA-4617 / FGSC 8958)</name>
    <name type="common">Rice blast fungus</name>
    <name type="synonym">Magnaporthe oryzae</name>
    <dbReference type="NCBI Taxonomy" id="242507"/>
    <lineage>
        <taxon>Eukaryota</taxon>
        <taxon>Fungi</taxon>
        <taxon>Dikarya</taxon>
        <taxon>Ascomycota</taxon>
        <taxon>Pezizomycotina</taxon>
        <taxon>Sordariomycetes</taxon>
        <taxon>Sordariomycetidae</taxon>
        <taxon>Magnaporthales</taxon>
        <taxon>Pyriculariaceae</taxon>
        <taxon>Pyricularia</taxon>
    </lineage>
</organism>
<proteinExistence type="predicted"/>
<dbReference type="EMBL" id="CM001231">
    <property type="protein sequence ID" value="EHA56765.1"/>
    <property type="molecule type" value="Genomic_DNA"/>
</dbReference>
<dbReference type="AlphaFoldDB" id="G4MKS5"/>
<reference key="2">
    <citation type="submission" date="2011-05" db="EMBL/GenBank/DDBJ databases">
        <title>The Genome Sequence of Magnaporthe oryzae 70-15.</title>
        <authorList>
            <consortium name="The Broad Institute Genome Sequencing Platform"/>
            <person name="Ma L.-J."/>
            <person name="Dead R."/>
            <person name="Young S.K."/>
            <person name="Zeng Q."/>
            <person name="Gargeya S."/>
            <person name="Fitzgerald M."/>
            <person name="Haas B."/>
            <person name="Abouelleil A."/>
            <person name="Alvarado L."/>
            <person name="Arachchi H.M."/>
            <person name="Berlin A."/>
            <person name="Brown A."/>
            <person name="Chapman S.B."/>
            <person name="Chen Z."/>
            <person name="Dunbar C."/>
            <person name="Freedman E."/>
            <person name="Gearin G."/>
            <person name="Gellesch M."/>
            <person name="Goldberg J."/>
            <person name="Griggs A."/>
            <person name="Gujja S."/>
            <person name="Heiman D."/>
            <person name="Howarth C."/>
            <person name="Larson L."/>
            <person name="Lui A."/>
            <person name="MacDonald P.J.P."/>
            <person name="Mehta T."/>
            <person name="Montmayeur A."/>
            <person name="Murphy C."/>
            <person name="Neiman D."/>
            <person name="Pearson M."/>
            <person name="Priest M."/>
            <person name="Roberts A."/>
            <person name="Saif S."/>
            <person name="Shea T."/>
            <person name="Shenoy N."/>
            <person name="Sisk P."/>
            <person name="Stolte C."/>
            <person name="Sykes S."/>
            <person name="Yandava C."/>
            <person name="Wortman J."/>
            <person name="Nusbaum C."/>
            <person name="Birren B."/>
        </authorList>
    </citation>
    <scope>NUCLEOTIDE SEQUENCE</scope>
    <source>
        <strain>70-15</strain>
    </source>
</reference>
<dbReference type="HOGENOM" id="CLU_2923091_0_0_1"/>
<keyword evidence="2" id="KW-1185">Reference proteome</keyword>
<dbReference type="GeneID" id="12984465"/>
<dbReference type="KEGG" id="mgr:MGG_16153"/>
<name>G4MKS5_PYRO7</name>
<evidence type="ECO:0000313" key="2">
    <source>
        <dbReference type="Proteomes" id="UP000009058"/>
    </source>
</evidence>
<evidence type="ECO:0000313" key="1">
    <source>
        <dbReference type="EMBL" id="EHA56765.1"/>
    </source>
</evidence>
<dbReference type="InParanoid" id="G4MKS5"/>
<accession>G4MKS5</accession>
<sequence length="61" mass="6855">MEYKPLETTPQVFWGPHALPKGPKMWAGVGSIPLSFRDGYHRKDSLQAHRAQGQPDHNTVS</sequence>
<gene>
    <name evidence="1" type="ORF">MGG_16153</name>
</gene>
<dbReference type="RefSeq" id="XP_003709377.1">
    <property type="nucleotide sequence ID" value="XM_003709329.1"/>
</dbReference>